<organism evidence="1 2">
    <name type="scientific">Paenibacillus elgii</name>
    <dbReference type="NCBI Taxonomy" id="189691"/>
    <lineage>
        <taxon>Bacteria</taxon>
        <taxon>Bacillati</taxon>
        <taxon>Bacillota</taxon>
        <taxon>Bacilli</taxon>
        <taxon>Bacillales</taxon>
        <taxon>Paenibacillaceae</taxon>
        <taxon>Paenibacillus</taxon>
    </lineage>
</organism>
<dbReference type="Proteomes" id="UP000076563">
    <property type="component" value="Unassembled WGS sequence"/>
</dbReference>
<evidence type="ECO:0000313" key="1">
    <source>
        <dbReference type="EMBL" id="KZE78196.1"/>
    </source>
</evidence>
<name>A0A163XNU0_9BACL</name>
<dbReference type="EMBL" id="LQRA01000057">
    <property type="protein sequence ID" value="KZE78196.1"/>
    <property type="molecule type" value="Genomic_DNA"/>
</dbReference>
<sequence length="130" mass="14803">MEGAFKMINYSVVEVEKKEDYFSIAHPSIAINVTNSRTALKMLMSLLPEIGKIQRIVQNRDSERVYFETFIIGAKYTIVLKDSFTSGYAGVGAKVFKEFLEHAGLSTRESEQLIFKEEPKRAVLKIDFTN</sequence>
<evidence type="ECO:0000313" key="2">
    <source>
        <dbReference type="Proteomes" id="UP000076563"/>
    </source>
</evidence>
<proteinExistence type="predicted"/>
<comment type="caution">
    <text evidence="1">The sequence shown here is derived from an EMBL/GenBank/DDBJ whole genome shotgun (WGS) entry which is preliminary data.</text>
</comment>
<protein>
    <submittedName>
        <fullName evidence="1">Uncharacterized protein</fullName>
    </submittedName>
</protein>
<dbReference type="RefSeq" id="WP_063183142.1">
    <property type="nucleotide sequence ID" value="NZ_LQRA01000057.1"/>
</dbReference>
<accession>A0A163XNU0</accession>
<dbReference type="AlphaFoldDB" id="A0A163XNU0"/>
<keyword evidence="2" id="KW-1185">Reference proteome</keyword>
<gene>
    <name evidence="1" type="ORF">AV654_19670</name>
</gene>
<reference evidence="2" key="1">
    <citation type="submission" date="2016-01" db="EMBL/GenBank/DDBJ databases">
        <title>Draft genome of Chromobacterium sp. F49.</title>
        <authorList>
            <person name="Hong K.W."/>
        </authorList>
    </citation>
    <scope>NUCLEOTIDE SEQUENCE [LARGE SCALE GENOMIC DNA]</scope>
    <source>
        <strain evidence="2">M63</strain>
    </source>
</reference>